<evidence type="ECO:0000313" key="3">
    <source>
        <dbReference type="Proteomes" id="UP000535908"/>
    </source>
</evidence>
<sequence length="38" mass="4045">MAEPSVLDTSCVPDNATPEKAKEVIHRCPSGALKYSAK</sequence>
<evidence type="ECO:0000259" key="1">
    <source>
        <dbReference type="Pfam" id="PF06902"/>
    </source>
</evidence>
<proteinExistence type="predicted"/>
<evidence type="ECO:0000313" key="2">
    <source>
        <dbReference type="EMBL" id="MBC1937524.1"/>
    </source>
</evidence>
<dbReference type="EMBL" id="JAARWN010000018">
    <property type="protein sequence ID" value="MBC1937524.1"/>
    <property type="molecule type" value="Genomic_DNA"/>
</dbReference>
<comment type="caution">
    <text evidence="2">The sequence shown here is derived from an EMBL/GenBank/DDBJ whole genome shotgun (WGS) entry which is preliminary data.</text>
</comment>
<accession>A0A7X1CQY3</accession>
<dbReference type="RefSeq" id="WP_185527311.1">
    <property type="nucleotide sequence ID" value="NZ_JAARWN010000018.1"/>
</dbReference>
<gene>
    <name evidence="2" type="ORF">HCA69_14190</name>
</gene>
<dbReference type="InterPro" id="IPR010693">
    <property type="entry name" value="Divergent_4Fe-4S_mono-cluster"/>
</dbReference>
<dbReference type="Pfam" id="PF06902">
    <property type="entry name" value="Fer4_19"/>
    <property type="match status" value="1"/>
</dbReference>
<dbReference type="Proteomes" id="UP000535908">
    <property type="component" value="Unassembled WGS sequence"/>
</dbReference>
<organism evidence="2 3">
    <name type="scientific">Listeria grandensis</name>
    <dbReference type="NCBI Taxonomy" id="1494963"/>
    <lineage>
        <taxon>Bacteria</taxon>
        <taxon>Bacillati</taxon>
        <taxon>Bacillota</taxon>
        <taxon>Bacilli</taxon>
        <taxon>Bacillales</taxon>
        <taxon>Listeriaceae</taxon>
        <taxon>Listeria</taxon>
    </lineage>
</organism>
<feature type="domain" description="Divergent 4Fe-4S mono-cluster" evidence="1">
    <location>
        <begin position="11"/>
        <end position="38"/>
    </location>
</feature>
<reference evidence="2 3" key="1">
    <citation type="submission" date="2020-03" db="EMBL/GenBank/DDBJ databases">
        <title>Soil Listeria distribution.</title>
        <authorList>
            <person name="Liao J."/>
            <person name="Wiedmann M."/>
        </authorList>
    </citation>
    <scope>NUCLEOTIDE SEQUENCE [LARGE SCALE GENOMIC DNA]</scope>
    <source>
        <strain evidence="2 3">FSL L7-0741</strain>
    </source>
</reference>
<dbReference type="AlphaFoldDB" id="A0A7X1CQY3"/>
<name>A0A7X1CQY3_9LIST</name>
<protein>
    <recommendedName>
        <fullName evidence="1">Divergent 4Fe-4S mono-cluster domain-containing protein</fullName>
    </recommendedName>
</protein>